<comment type="caution">
    <text evidence="2">The sequence shown here is derived from an EMBL/GenBank/DDBJ whole genome shotgun (WGS) entry which is preliminary data.</text>
</comment>
<sequence length="53" mass="6269">SYSSSAINFLVLILKILLAYLYCKLLIKLKTDHFSLRRPNLLLAYNLRFRLQP</sequence>
<keyword evidence="3" id="KW-1185">Reference proteome</keyword>
<accession>A0A8H3ZG34</accession>
<dbReference type="AlphaFoldDB" id="A0A8H3ZG34"/>
<proteinExistence type="predicted"/>
<dbReference type="EMBL" id="WOWK01000320">
    <property type="protein sequence ID" value="KAF0314842.1"/>
    <property type="molecule type" value="Genomic_DNA"/>
</dbReference>
<evidence type="ECO:0000313" key="3">
    <source>
        <dbReference type="Proteomes" id="UP000434172"/>
    </source>
</evidence>
<evidence type="ECO:0000313" key="2">
    <source>
        <dbReference type="EMBL" id="KAF0314842.1"/>
    </source>
</evidence>
<evidence type="ECO:0000256" key="1">
    <source>
        <dbReference type="SAM" id="Phobius"/>
    </source>
</evidence>
<gene>
    <name evidence="2" type="ORF">GQ607_017928</name>
</gene>
<name>A0A8H3ZG34_9PEZI</name>
<keyword evidence="1" id="KW-0472">Membrane</keyword>
<keyword evidence="1" id="KW-1133">Transmembrane helix</keyword>
<feature type="transmembrane region" description="Helical" evidence="1">
    <location>
        <begin position="6"/>
        <end position="27"/>
    </location>
</feature>
<organism evidence="2 3">
    <name type="scientific">Colletotrichum asianum</name>
    <dbReference type="NCBI Taxonomy" id="702518"/>
    <lineage>
        <taxon>Eukaryota</taxon>
        <taxon>Fungi</taxon>
        <taxon>Dikarya</taxon>
        <taxon>Ascomycota</taxon>
        <taxon>Pezizomycotina</taxon>
        <taxon>Sordariomycetes</taxon>
        <taxon>Hypocreomycetidae</taxon>
        <taxon>Glomerellales</taxon>
        <taxon>Glomerellaceae</taxon>
        <taxon>Colletotrichum</taxon>
        <taxon>Colletotrichum gloeosporioides species complex</taxon>
    </lineage>
</organism>
<dbReference type="Proteomes" id="UP000434172">
    <property type="component" value="Unassembled WGS sequence"/>
</dbReference>
<feature type="non-terminal residue" evidence="2">
    <location>
        <position position="1"/>
    </location>
</feature>
<reference evidence="2 3" key="1">
    <citation type="submission" date="2019-12" db="EMBL/GenBank/DDBJ databases">
        <title>A genome sequence resource for the geographically widespread anthracnose pathogen Colletotrichum asianum.</title>
        <authorList>
            <person name="Meng Y."/>
        </authorList>
    </citation>
    <scope>NUCLEOTIDE SEQUENCE [LARGE SCALE GENOMIC DNA]</scope>
    <source>
        <strain evidence="2 3">ICMP 18580</strain>
    </source>
</reference>
<protein>
    <submittedName>
        <fullName evidence="2">Uncharacterized protein</fullName>
    </submittedName>
</protein>
<keyword evidence="1" id="KW-0812">Transmembrane</keyword>